<dbReference type="Pfam" id="PF05239">
    <property type="entry name" value="PRC"/>
    <property type="match status" value="1"/>
</dbReference>
<dbReference type="Proteomes" id="UP000473885">
    <property type="component" value="Unassembled WGS sequence"/>
</dbReference>
<evidence type="ECO:0000313" key="2">
    <source>
        <dbReference type="EMBL" id="NEZ47089.1"/>
    </source>
</evidence>
<gene>
    <name evidence="2" type="ORF">FDF74_07685</name>
</gene>
<name>A0A6M0RBY6_9CLOT</name>
<dbReference type="EMBL" id="SXDP01000005">
    <property type="protein sequence ID" value="NEZ47089.1"/>
    <property type="molecule type" value="Genomic_DNA"/>
</dbReference>
<sequence>MKKLQSFFLTKVLNKKVYDEYGDYIGKLIDIYVTTEDDYPRAIAYKLKKNGEIYNCEFKNISFYENEGKIIIRVISTRDIILQKYSYLLSKDILNKQVVDKEGKNLVKVNDLRIGEMLGEYKVIALDTGRLLLGKKISIVNSLEKLFNRKPSDFLIMWDNVDSLDMINNGIKLKVSYKSLSDLNLKDLSVIIENKNINYSIFSKK</sequence>
<keyword evidence="3" id="KW-1185">Reference proteome</keyword>
<reference evidence="2 3" key="1">
    <citation type="submission" date="2019-04" db="EMBL/GenBank/DDBJ databases">
        <title>Genome sequencing of Clostridium botulinum Groups I-IV and Clostridium butyricum.</title>
        <authorList>
            <person name="Brunt J."/>
            <person name="Van Vliet A.H.M."/>
            <person name="Stringer S.C."/>
            <person name="Carter A.T."/>
            <person name="Peck M.W."/>
        </authorList>
    </citation>
    <scope>NUCLEOTIDE SEQUENCE [LARGE SCALE GENOMIC DNA]</scope>
    <source>
        <strain evidence="2 3">IFR 18/094</strain>
    </source>
</reference>
<accession>A0A6M0RBY6</accession>
<proteinExistence type="predicted"/>
<dbReference type="AlphaFoldDB" id="A0A6M0RBY6"/>
<organism evidence="2 3">
    <name type="scientific">Clostridium niameyense</name>
    <dbReference type="NCBI Taxonomy" id="1622073"/>
    <lineage>
        <taxon>Bacteria</taxon>
        <taxon>Bacillati</taxon>
        <taxon>Bacillota</taxon>
        <taxon>Clostridia</taxon>
        <taxon>Eubacteriales</taxon>
        <taxon>Clostridiaceae</taxon>
        <taxon>Clostridium</taxon>
    </lineage>
</organism>
<protein>
    <recommendedName>
        <fullName evidence="1">PRC-barrel domain-containing protein</fullName>
    </recommendedName>
</protein>
<evidence type="ECO:0000313" key="3">
    <source>
        <dbReference type="Proteomes" id="UP000473885"/>
    </source>
</evidence>
<feature type="domain" description="PRC-barrel" evidence="1">
    <location>
        <begin position="7"/>
        <end position="70"/>
    </location>
</feature>
<dbReference type="RefSeq" id="WP_163249204.1">
    <property type="nucleotide sequence ID" value="NZ_SXDP01000005.1"/>
</dbReference>
<dbReference type="InterPro" id="IPR027275">
    <property type="entry name" value="PRC-brl_dom"/>
</dbReference>
<comment type="caution">
    <text evidence="2">The sequence shown here is derived from an EMBL/GenBank/DDBJ whole genome shotgun (WGS) entry which is preliminary data.</text>
</comment>
<evidence type="ECO:0000259" key="1">
    <source>
        <dbReference type="Pfam" id="PF05239"/>
    </source>
</evidence>